<protein>
    <submittedName>
        <fullName evidence="1">Uncharacterized protein</fullName>
    </submittedName>
</protein>
<keyword evidence="2" id="KW-1185">Reference proteome</keyword>
<sequence length="52" mass="6041">MGLNEYLPLKQGLRLLYISIKLGELNLNEYLPLKQGLRHLDLTPLRFSFVAQ</sequence>
<dbReference type="Proteomes" id="UP000005697">
    <property type="component" value="Unassembled WGS sequence"/>
</dbReference>
<evidence type="ECO:0000313" key="2">
    <source>
        <dbReference type="Proteomes" id="UP000005697"/>
    </source>
</evidence>
<proteinExistence type="predicted"/>
<name>F0F800_9BACT</name>
<dbReference type="HOGENOM" id="CLU_3083227_0_0_10"/>
<gene>
    <name evidence="1" type="ORF">HMPREF9141_1717</name>
</gene>
<reference evidence="1 2" key="1">
    <citation type="submission" date="2011-01" db="EMBL/GenBank/DDBJ databases">
        <authorList>
            <person name="Muzny D."/>
            <person name="Qin X."/>
            <person name="Deng J."/>
            <person name="Jiang H."/>
            <person name="Liu Y."/>
            <person name="Qu J."/>
            <person name="Song X.-Z."/>
            <person name="Zhang L."/>
            <person name="Thornton R."/>
            <person name="Coyle M."/>
            <person name="Francisco L."/>
            <person name="Jackson L."/>
            <person name="Javaid M."/>
            <person name="Korchina V."/>
            <person name="Kovar C."/>
            <person name="Mata R."/>
            <person name="Mathew T."/>
            <person name="Ngo R."/>
            <person name="Nguyen L."/>
            <person name="Nguyen N."/>
            <person name="Okwuonu G."/>
            <person name="Ongeri F."/>
            <person name="Pham C."/>
            <person name="Simmons D."/>
            <person name="Wilczek-Boney K."/>
            <person name="Hale W."/>
            <person name="Jakkamsetti A."/>
            <person name="Pham P."/>
            <person name="Ruth R."/>
            <person name="San Lucas F."/>
            <person name="Warren J."/>
            <person name="Zhang J."/>
            <person name="Zhao Z."/>
            <person name="Zhou C."/>
            <person name="Zhu D."/>
            <person name="Lee S."/>
            <person name="Bess C."/>
            <person name="Blankenburg K."/>
            <person name="Forbes L."/>
            <person name="Fu Q."/>
            <person name="Gubbala S."/>
            <person name="Hirani K."/>
            <person name="Jayaseelan J.C."/>
            <person name="Lara F."/>
            <person name="Munidasa M."/>
            <person name="Palculict T."/>
            <person name="Patil S."/>
            <person name="Pu L.-L."/>
            <person name="Saada N."/>
            <person name="Tang L."/>
            <person name="Weissenberger G."/>
            <person name="Zhu Y."/>
            <person name="Hemphill L."/>
            <person name="Shang Y."/>
            <person name="Youmans B."/>
            <person name="Ayvaz T."/>
            <person name="Ross M."/>
            <person name="Santibanez J."/>
            <person name="Aqrawi P."/>
            <person name="Gross S."/>
            <person name="Joshi V."/>
            <person name="Fowler G."/>
            <person name="Nazareth L."/>
            <person name="Reid J."/>
            <person name="Worley K."/>
            <person name="Petrosino J."/>
            <person name="Highlander S."/>
            <person name="Gibbs R."/>
        </authorList>
    </citation>
    <scope>NUCLEOTIDE SEQUENCE [LARGE SCALE GENOMIC DNA]</scope>
    <source>
        <strain evidence="1 2">DSM 16608</strain>
    </source>
</reference>
<organism evidence="1 2">
    <name type="scientific">Prevotella multiformis DSM 16608</name>
    <dbReference type="NCBI Taxonomy" id="888743"/>
    <lineage>
        <taxon>Bacteria</taxon>
        <taxon>Pseudomonadati</taxon>
        <taxon>Bacteroidota</taxon>
        <taxon>Bacteroidia</taxon>
        <taxon>Bacteroidales</taxon>
        <taxon>Prevotellaceae</taxon>
        <taxon>Prevotella</taxon>
    </lineage>
</organism>
<accession>F0F800</accession>
<dbReference type="AlphaFoldDB" id="F0F800"/>
<evidence type="ECO:0000313" key="1">
    <source>
        <dbReference type="EMBL" id="EGC19843.1"/>
    </source>
</evidence>
<dbReference type="EMBL" id="AEWX01000024">
    <property type="protein sequence ID" value="EGC19843.1"/>
    <property type="molecule type" value="Genomic_DNA"/>
</dbReference>
<comment type="caution">
    <text evidence="1">The sequence shown here is derived from an EMBL/GenBank/DDBJ whole genome shotgun (WGS) entry which is preliminary data.</text>
</comment>